<evidence type="ECO:0000313" key="1">
    <source>
        <dbReference type="EMBL" id="CAH2300456.1"/>
    </source>
</evidence>
<feature type="non-terminal residue" evidence="1">
    <location>
        <position position="1"/>
    </location>
</feature>
<dbReference type="Proteomes" id="UP001295444">
    <property type="component" value="Chromosome 06"/>
</dbReference>
<protein>
    <submittedName>
        <fullName evidence="1">Uncharacterized protein</fullName>
    </submittedName>
</protein>
<gene>
    <name evidence="1" type="ORF">PECUL_23A044423</name>
</gene>
<reference evidence="1" key="1">
    <citation type="submission" date="2022-03" db="EMBL/GenBank/DDBJ databases">
        <authorList>
            <person name="Alioto T."/>
            <person name="Alioto T."/>
            <person name="Gomez Garrido J."/>
        </authorList>
    </citation>
    <scope>NUCLEOTIDE SEQUENCE</scope>
</reference>
<sequence>ESDDTCISTAEPTNEFASYYTKLYELREDKSTHITEIVTFLNLIRLPQISMTDYDSLTRAFDNEKIILALSALPPHKLPGPDGLTN</sequence>
<proteinExistence type="predicted"/>
<dbReference type="AlphaFoldDB" id="A0AAD1SIG7"/>
<feature type="non-terminal residue" evidence="1">
    <location>
        <position position="86"/>
    </location>
</feature>
<accession>A0AAD1SIG7</accession>
<dbReference type="EMBL" id="OW240917">
    <property type="protein sequence ID" value="CAH2300456.1"/>
    <property type="molecule type" value="Genomic_DNA"/>
</dbReference>
<organism evidence="1 2">
    <name type="scientific">Pelobates cultripes</name>
    <name type="common">Western spadefoot toad</name>
    <dbReference type="NCBI Taxonomy" id="61616"/>
    <lineage>
        <taxon>Eukaryota</taxon>
        <taxon>Metazoa</taxon>
        <taxon>Chordata</taxon>
        <taxon>Craniata</taxon>
        <taxon>Vertebrata</taxon>
        <taxon>Euteleostomi</taxon>
        <taxon>Amphibia</taxon>
        <taxon>Batrachia</taxon>
        <taxon>Anura</taxon>
        <taxon>Pelobatoidea</taxon>
        <taxon>Pelobatidae</taxon>
        <taxon>Pelobates</taxon>
    </lineage>
</organism>
<evidence type="ECO:0000313" key="2">
    <source>
        <dbReference type="Proteomes" id="UP001295444"/>
    </source>
</evidence>
<keyword evidence="2" id="KW-1185">Reference proteome</keyword>
<name>A0AAD1SIG7_PELCU</name>